<feature type="transmembrane region" description="Helical" evidence="2">
    <location>
        <begin position="351"/>
        <end position="370"/>
    </location>
</feature>
<accession>A0A2P7QSD2</accession>
<sequence length="414" mass="46263">MTATSKNMDRRLDLDWIRIGALALLILYHVGMVYVPWDWHVKSPRLLDWLQPVMVLTNPWRLTLLFIVSGAATRFMLDRAAATPFLKARLIRLTPPLLFGMLVIVPPQTWLQLADAGTSLPYDQFYAAYLTAGGDWRWHGAPLTTPTWNHLWFVVYILVYTMLLAGTVAIGRRLPAAWRRAGEPLARLPLWLGLVLIPILYLTGVRLVLAPVYPETHALFGDWTVHAESLAAFLFGFGTARSARVWRALAAWRRRLLGLAIFAYAIYAGSLILWMTGTADAALAKAVMHSVYGLDQYGWTATILGYAHQYLARAEHPARAYLTQAIFPWYLVHQTLIIMAAVALRRFTLPIAVEAALILTATVGGCVLFYELARRVGWLRVLTGLKPHPAATARPIPRSPHGSCAPERPSGTAW</sequence>
<keyword evidence="2" id="KW-1133">Transmembrane helix</keyword>
<feature type="transmembrane region" description="Helical" evidence="2">
    <location>
        <begin position="59"/>
        <end position="77"/>
    </location>
</feature>
<keyword evidence="4" id="KW-0808">Transferase</keyword>
<feature type="transmembrane region" description="Helical" evidence="2">
    <location>
        <begin position="151"/>
        <end position="170"/>
    </location>
</feature>
<reference evidence="4 5" key="1">
    <citation type="submission" date="2018-03" db="EMBL/GenBank/DDBJ databases">
        <title>The draft genome of Sphingosinicella sp. GL-C-18.</title>
        <authorList>
            <person name="Liu L."/>
            <person name="Li L."/>
            <person name="Liang L."/>
            <person name="Zhang X."/>
            <person name="Wang T."/>
        </authorList>
    </citation>
    <scope>NUCLEOTIDE SEQUENCE [LARGE SCALE GENOMIC DNA]</scope>
    <source>
        <strain evidence="4 5">GL-C-18</strain>
    </source>
</reference>
<evidence type="ECO:0000256" key="2">
    <source>
        <dbReference type="SAM" id="Phobius"/>
    </source>
</evidence>
<keyword evidence="2" id="KW-0812">Transmembrane</keyword>
<proteinExistence type="predicted"/>
<feature type="transmembrane region" description="Helical" evidence="2">
    <location>
        <begin position="21"/>
        <end position="39"/>
    </location>
</feature>
<feature type="domain" description="Acyltransferase 3" evidence="3">
    <location>
        <begin position="13"/>
        <end position="370"/>
    </location>
</feature>
<dbReference type="InterPro" id="IPR050623">
    <property type="entry name" value="Glucan_succinyl_AcylTrfase"/>
</dbReference>
<keyword evidence="5" id="KW-1185">Reference proteome</keyword>
<feature type="transmembrane region" description="Helical" evidence="2">
    <location>
        <begin position="190"/>
        <end position="213"/>
    </location>
</feature>
<dbReference type="GO" id="GO:0016747">
    <property type="term" value="F:acyltransferase activity, transferring groups other than amino-acyl groups"/>
    <property type="evidence" value="ECO:0007669"/>
    <property type="project" value="InterPro"/>
</dbReference>
<organism evidence="4 5">
    <name type="scientific">Allosphingosinicella deserti</name>
    <dbReference type="NCBI Taxonomy" id="2116704"/>
    <lineage>
        <taxon>Bacteria</taxon>
        <taxon>Pseudomonadati</taxon>
        <taxon>Pseudomonadota</taxon>
        <taxon>Alphaproteobacteria</taxon>
        <taxon>Sphingomonadales</taxon>
        <taxon>Sphingomonadaceae</taxon>
        <taxon>Allosphingosinicella</taxon>
    </lineage>
</organism>
<dbReference type="AlphaFoldDB" id="A0A2P7QSD2"/>
<gene>
    <name evidence="4" type="ORF">C7I55_11475</name>
</gene>
<evidence type="ECO:0000256" key="1">
    <source>
        <dbReference type="SAM" id="MobiDB-lite"/>
    </source>
</evidence>
<dbReference type="Proteomes" id="UP000241167">
    <property type="component" value="Unassembled WGS sequence"/>
</dbReference>
<dbReference type="PANTHER" id="PTHR36927:SF3">
    <property type="entry name" value="GLUCANS BIOSYNTHESIS PROTEIN C"/>
    <property type="match status" value="1"/>
</dbReference>
<feature type="transmembrane region" description="Helical" evidence="2">
    <location>
        <begin position="256"/>
        <end position="276"/>
    </location>
</feature>
<dbReference type="Pfam" id="PF01757">
    <property type="entry name" value="Acyl_transf_3"/>
    <property type="match status" value="1"/>
</dbReference>
<protein>
    <submittedName>
        <fullName evidence="4">Acetyltransferase</fullName>
    </submittedName>
</protein>
<feature type="transmembrane region" description="Helical" evidence="2">
    <location>
        <begin position="225"/>
        <end position="244"/>
    </location>
</feature>
<feature type="transmembrane region" description="Helical" evidence="2">
    <location>
        <begin position="89"/>
        <end position="111"/>
    </location>
</feature>
<feature type="transmembrane region" description="Helical" evidence="2">
    <location>
        <begin position="296"/>
        <end position="314"/>
    </location>
</feature>
<feature type="region of interest" description="Disordered" evidence="1">
    <location>
        <begin position="392"/>
        <end position="414"/>
    </location>
</feature>
<evidence type="ECO:0000313" key="5">
    <source>
        <dbReference type="Proteomes" id="UP000241167"/>
    </source>
</evidence>
<comment type="caution">
    <text evidence="4">The sequence shown here is derived from an EMBL/GenBank/DDBJ whole genome shotgun (WGS) entry which is preliminary data.</text>
</comment>
<dbReference type="RefSeq" id="WP_106513040.1">
    <property type="nucleotide sequence ID" value="NZ_PXYI01000003.1"/>
</dbReference>
<dbReference type="OrthoDB" id="9809782at2"/>
<name>A0A2P7QSD2_9SPHN</name>
<evidence type="ECO:0000313" key="4">
    <source>
        <dbReference type="EMBL" id="PSJ40888.1"/>
    </source>
</evidence>
<dbReference type="InterPro" id="IPR002656">
    <property type="entry name" value="Acyl_transf_3_dom"/>
</dbReference>
<dbReference type="PANTHER" id="PTHR36927">
    <property type="entry name" value="BLR4337 PROTEIN"/>
    <property type="match status" value="1"/>
</dbReference>
<feature type="transmembrane region" description="Helical" evidence="2">
    <location>
        <begin position="326"/>
        <end position="345"/>
    </location>
</feature>
<dbReference type="EMBL" id="PXYI01000003">
    <property type="protein sequence ID" value="PSJ40888.1"/>
    <property type="molecule type" value="Genomic_DNA"/>
</dbReference>
<evidence type="ECO:0000259" key="3">
    <source>
        <dbReference type="Pfam" id="PF01757"/>
    </source>
</evidence>
<keyword evidence="2" id="KW-0472">Membrane</keyword>